<accession>A0AAV8WC33</accession>
<dbReference type="InterPro" id="IPR001849">
    <property type="entry name" value="PH_domain"/>
</dbReference>
<evidence type="ECO:0000259" key="1">
    <source>
        <dbReference type="PROSITE" id="PS50003"/>
    </source>
</evidence>
<sequence length="497" mass="56172">MSISDVISGYLDVKISSKSRRGFTPWKAWQKQWCEVKRLDDIENGVELKLRSHKEGSVLNHVILPRCSTICRTESRTKQYSFGVFNLRNTKKPVIFMSGSSESDSQEWMSSIRRMLSIASYIPVGESNFRISLIDNNHSRVAGLIGLYGVLSVTAQEIIISDPCTGELKIIWKWFQFHQFHLQAPVQPVDDKKIIVMHSSGRREFPSGPGQLYLYCKEGPKLLHHLIARGKLSKLSSSIMNSKRLSRSESDLYCQKFHLCPLSSPLYFRSQTGSEDSGVRVSESSDDTGYVLSISKNTASIQNISRIALLTKTPGGSETEDSSRELANIDEEMPRVLPRNKSGLSIASGIYEEILDEPKITPSNKNNSKYASHIYENPIEVITVGKSKHFKPPPLPPRRLDFLPESEPNTYTPFFRTSNRNIFSPFKSRCSTLPSKDFSKMSQIFNADSEYVVMSPRKSLDKPVSTVESLYVPMSPVTNLKNKLVENFYISMNGKRT</sequence>
<dbReference type="InterPro" id="IPR011993">
    <property type="entry name" value="PH-like_dom_sf"/>
</dbReference>
<dbReference type="Gene3D" id="2.30.29.30">
    <property type="entry name" value="Pleckstrin-homology domain (PH domain)/Phosphotyrosine-binding domain (PTB)"/>
    <property type="match status" value="1"/>
</dbReference>
<dbReference type="EMBL" id="JANEYG010000003">
    <property type="protein sequence ID" value="KAJ8924220.1"/>
    <property type="molecule type" value="Genomic_DNA"/>
</dbReference>
<feature type="domain" description="PH" evidence="1">
    <location>
        <begin position="4"/>
        <end position="117"/>
    </location>
</feature>
<dbReference type="SUPFAM" id="SSF50729">
    <property type="entry name" value="PH domain-like"/>
    <property type="match status" value="1"/>
</dbReference>
<evidence type="ECO:0000313" key="2">
    <source>
        <dbReference type="EMBL" id="KAJ8924220.1"/>
    </source>
</evidence>
<keyword evidence="3" id="KW-1185">Reference proteome</keyword>
<gene>
    <name evidence="2" type="ORF">NQ315_007011</name>
</gene>
<proteinExistence type="predicted"/>
<dbReference type="PROSITE" id="PS50003">
    <property type="entry name" value="PH_DOMAIN"/>
    <property type="match status" value="1"/>
</dbReference>
<comment type="caution">
    <text evidence="2">The sequence shown here is derived from an EMBL/GenBank/DDBJ whole genome shotgun (WGS) entry which is preliminary data.</text>
</comment>
<dbReference type="AlphaFoldDB" id="A0AAV8WC33"/>
<name>A0AAV8WC33_9CUCU</name>
<evidence type="ECO:0000313" key="3">
    <source>
        <dbReference type="Proteomes" id="UP001159042"/>
    </source>
</evidence>
<protein>
    <recommendedName>
        <fullName evidence="1">PH domain-containing protein</fullName>
    </recommendedName>
</protein>
<reference evidence="2 3" key="1">
    <citation type="journal article" date="2023" name="Insect Mol. Biol.">
        <title>Genome sequencing provides insights into the evolution of gene families encoding plant cell wall-degrading enzymes in longhorned beetles.</title>
        <authorList>
            <person name="Shin N.R."/>
            <person name="Okamura Y."/>
            <person name="Kirsch R."/>
            <person name="Pauchet Y."/>
        </authorList>
    </citation>
    <scope>NUCLEOTIDE SEQUENCE [LARGE SCALE GENOMIC DNA]</scope>
    <source>
        <strain evidence="2">EAD_L_NR</strain>
    </source>
</reference>
<organism evidence="2 3">
    <name type="scientific">Exocentrus adspersus</name>
    <dbReference type="NCBI Taxonomy" id="1586481"/>
    <lineage>
        <taxon>Eukaryota</taxon>
        <taxon>Metazoa</taxon>
        <taxon>Ecdysozoa</taxon>
        <taxon>Arthropoda</taxon>
        <taxon>Hexapoda</taxon>
        <taxon>Insecta</taxon>
        <taxon>Pterygota</taxon>
        <taxon>Neoptera</taxon>
        <taxon>Endopterygota</taxon>
        <taxon>Coleoptera</taxon>
        <taxon>Polyphaga</taxon>
        <taxon>Cucujiformia</taxon>
        <taxon>Chrysomeloidea</taxon>
        <taxon>Cerambycidae</taxon>
        <taxon>Lamiinae</taxon>
        <taxon>Acanthocinini</taxon>
        <taxon>Exocentrus</taxon>
    </lineage>
</organism>
<dbReference type="Proteomes" id="UP001159042">
    <property type="component" value="Unassembled WGS sequence"/>
</dbReference>